<feature type="domain" description="Peptidase A2" evidence="4">
    <location>
        <begin position="146"/>
        <end position="160"/>
    </location>
</feature>
<dbReference type="InterPro" id="IPR029054">
    <property type="entry name" value="dUTPase-like"/>
</dbReference>
<comment type="caution">
    <text evidence="5">The sequence shown here is derived from an EMBL/GenBank/DDBJ whole genome shotgun (WGS) entry which is preliminary data.</text>
</comment>
<keyword evidence="2" id="KW-0064">Aspartyl protease</keyword>
<dbReference type="GO" id="GO:0006508">
    <property type="term" value="P:proteolysis"/>
    <property type="evidence" value="ECO:0007669"/>
    <property type="project" value="UniProtKB-KW"/>
</dbReference>
<feature type="non-terminal residue" evidence="5">
    <location>
        <position position="1"/>
    </location>
</feature>
<dbReference type="InterPro" id="IPR036157">
    <property type="entry name" value="dUTPase-like_sf"/>
</dbReference>
<name>A0A7L3GUK3_9AVES</name>
<dbReference type="Pfam" id="PF00692">
    <property type="entry name" value="dUTPase"/>
    <property type="match status" value="1"/>
</dbReference>
<keyword evidence="6" id="KW-1185">Reference proteome</keyword>
<evidence type="ECO:0000259" key="4">
    <source>
        <dbReference type="PROSITE" id="PS50175"/>
    </source>
</evidence>
<dbReference type="InterPro" id="IPR033704">
    <property type="entry name" value="dUTPase_trimeric"/>
</dbReference>
<proteinExistence type="predicted"/>
<organism evidence="5 6">
    <name type="scientific">Anhinga rufa</name>
    <name type="common">African darter</name>
    <dbReference type="NCBI Taxonomy" id="317792"/>
    <lineage>
        <taxon>Eukaryota</taxon>
        <taxon>Metazoa</taxon>
        <taxon>Chordata</taxon>
        <taxon>Craniata</taxon>
        <taxon>Vertebrata</taxon>
        <taxon>Euteleostomi</taxon>
        <taxon>Archelosauria</taxon>
        <taxon>Archosauria</taxon>
        <taxon>Dinosauria</taxon>
        <taxon>Saurischia</taxon>
        <taxon>Theropoda</taxon>
        <taxon>Coelurosauria</taxon>
        <taxon>Aves</taxon>
        <taxon>Neognathae</taxon>
        <taxon>Neoaves</taxon>
        <taxon>Aequornithes</taxon>
        <taxon>Suliformes</taxon>
        <taxon>Anhingidae</taxon>
        <taxon>Anhinga</taxon>
    </lineage>
</organism>
<accession>A0A7L3GUK3</accession>
<dbReference type="OrthoDB" id="9900537at2759"/>
<dbReference type="GO" id="GO:0004190">
    <property type="term" value="F:aspartic-type endopeptidase activity"/>
    <property type="evidence" value="ECO:0007669"/>
    <property type="project" value="UniProtKB-KW"/>
</dbReference>
<evidence type="ECO:0000256" key="3">
    <source>
        <dbReference type="ARBA" id="ARBA00022801"/>
    </source>
</evidence>
<evidence type="ECO:0000313" key="6">
    <source>
        <dbReference type="Proteomes" id="UP000528690"/>
    </source>
</evidence>
<dbReference type="InterPro" id="IPR051592">
    <property type="entry name" value="HERV-K_Pro_peptidase_A2"/>
</dbReference>
<sequence>RGSPGIDLAAAVDVTLLDSTVCKIPTGIAGPVIPGKSSVGALLLGQSSSTLAGLIVLPGIIDADYTGEIMILAYTLYPPMIIKKGTRIAQLLLYEQHPFINTQQAERLDKGFGSTGNHIVSLVQEMKKRPLMTIYLSYLNERVILQRVMTDTGADVTILD</sequence>
<dbReference type="Proteomes" id="UP000528690">
    <property type="component" value="Unassembled WGS sequence"/>
</dbReference>
<dbReference type="Gene3D" id="2.70.40.10">
    <property type="match status" value="1"/>
</dbReference>
<dbReference type="PANTHER" id="PTHR19422:SF123">
    <property type="entry name" value="RT1 CLASS I, LOCUS CE15"/>
    <property type="match status" value="1"/>
</dbReference>
<gene>
    <name evidence="5" type="primary">Ervk9</name>
    <name evidence="5" type="ORF">ANHRUF_R02367</name>
</gene>
<feature type="non-terminal residue" evidence="5">
    <location>
        <position position="160"/>
    </location>
</feature>
<dbReference type="InterPro" id="IPR001995">
    <property type="entry name" value="Peptidase_A2_cat"/>
</dbReference>
<dbReference type="PANTHER" id="PTHR19422">
    <property type="entry name" value="GAG RETROVIRAL POLYPROTEIN"/>
    <property type="match status" value="1"/>
</dbReference>
<evidence type="ECO:0000256" key="2">
    <source>
        <dbReference type="ARBA" id="ARBA00022750"/>
    </source>
</evidence>
<dbReference type="PROSITE" id="PS50175">
    <property type="entry name" value="ASP_PROT_RETROV"/>
    <property type="match status" value="1"/>
</dbReference>
<evidence type="ECO:0000313" key="5">
    <source>
        <dbReference type="EMBL" id="NXT96774.1"/>
    </source>
</evidence>
<reference evidence="5 6" key="1">
    <citation type="submission" date="2019-09" db="EMBL/GenBank/DDBJ databases">
        <title>Bird 10,000 Genomes (B10K) Project - Family phase.</title>
        <authorList>
            <person name="Zhang G."/>
        </authorList>
    </citation>
    <scope>NUCLEOTIDE SEQUENCE [LARGE SCALE GENOMIC DNA]</scope>
    <source>
        <strain evidence="5">B10K-DU-029-28</strain>
    </source>
</reference>
<evidence type="ECO:0000256" key="1">
    <source>
        <dbReference type="ARBA" id="ARBA00022670"/>
    </source>
</evidence>
<dbReference type="CDD" id="cd07557">
    <property type="entry name" value="trimeric_dUTPase"/>
    <property type="match status" value="1"/>
</dbReference>
<dbReference type="EMBL" id="VZTV01249024">
    <property type="protein sequence ID" value="NXT96774.1"/>
    <property type="molecule type" value="Genomic_DNA"/>
</dbReference>
<dbReference type="SUPFAM" id="SSF51283">
    <property type="entry name" value="dUTPase-like"/>
    <property type="match status" value="1"/>
</dbReference>
<keyword evidence="3" id="KW-0378">Hydrolase</keyword>
<keyword evidence="1" id="KW-0645">Protease</keyword>
<protein>
    <submittedName>
        <fullName evidence="5">POK9 protein</fullName>
    </submittedName>
</protein>
<dbReference type="AlphaFoldDB" id="A0A7L3GUK3"/>